<dbReference type="GeneID" id="37038389"/>
<accession>A0A316VPJ2</accession>
<evidence type="ECO:0000313" key="2">
    <source>
        <dbReference type="EMBL" id="PWN39250.1"/>
    </source>
</evidence>
<dbReference type="EMBL" id="KZ819482">
    <property type="protein sequence ID" value="PWN39250.1"/>
    <property type="molecule type" value="Genomic_DNA"/>
</dbReference>
<keyword evidence="3" id="KW-1185">Reference proteome</keyword>
<feature type="region of interest" description="Disordered" evidence="1">
    <location>
        <begin position="1"/>
        <end position="30"/>
    </location>
</feature>
<dbReference type="Proteomes" id="UP000245783">
    <property type="component" value="Unassembled WGS sequence"/>
</dbReference>
<dbReference type="RefSeq" id="XP_025366410.1">
    <property type="nucleotide sequence ID" value="XM_025516519.1"/>
</dbReference>
<organism evidence="2 3">
    <name type="scientific">Ceraceosorus guamensis</name>
    <dbReference type="NCBI Taxonomy" id="1522189"/>
    <lineage>
        <taxon>Eukaryota</taxon>
        <taxon>Fungi</taxon>
        <taxon>Dikarya</taxon>
        <taxon>Basidiomycota</taxon>
        <taxon>Ustilaginomycotina</taxon>
        <taxon>Exobasidiomycetes</taxon>
        <taxon>Ceraceosorales</taxon>
        <taxon>Ceraceosoraceae</taxon>
        <taxon>Ceraceosorus</taxon>
    </lineage>
</organism>
<evidence type="ECO:0000256" key="1">
    <source>
        <dbReference type="SAM" id="MobiDB-lite"/>
    </source>
</evidence>
<gene>
    <name evidence="2" type="ORF">IE81DRAFT_350340</name>
</gene>
<reference evidence="2 3" key="1">
    <citation type="journal article" date="2018" name="Mol. Biol. Evol.">
        <title>Broad Genomic Sampling Reveals a Smut Pathogenic Ancestry of the Fungal Clade Ustilaginomycotina.</title>
        <authorList>
            <person name="Kijpornyongpan T."/>
            <person name="Mondo S.J."/>
            <person name="Barry K."/>
            <person name="Sandor L."/>
            <person name="Lee J."/>
            <person name="Lipzen A."/>
            <person name="Pangilinan J."/>
            <person name="LaButti K."/>
            <person name="Hainaut M."/>
            <person name="Henrissat B."/>
            <person name="Grigoriev I.V."/>
            <person name="Spatafora J.W."/>
            <person name="Aime M.C."/>
        </authorList>
    </citation>
    <scope>NUCLEOTIDE SEQUENCE [LARGE SCALE GENOMIC DNA]</scope>
    <source>
        <strain evidence="2 3">MCA 4658</strain>
    </source>
</reference>
<sequence>MSSSNCTRAKLNNLDEANKHGRRHAKEEAGGEKLLTCCTKKVAWWAARLVVALRSGLSKSKINELQATETIQSKGSKWRIVEGRSEVKSAESLTAIVRMRWERAAPSAASTSLASVSRISGAAYPDQLLDWPSLSHLQVDWERPAFIAAHQGTCPKLTFAFLQEEQDAGGAGEPTLDTALCGHVEPSNHAASPIVPTQWLQAPQSLGTPQSLQPPQLFDPRPPFEPRQTTEVLTIVRHRFEWQPHHNLKLVLWIAQEWEQVDYFVRCRYNTDDIVPPTTWGAQAHISVFGSQGWLTASECLDVIRPHARFLALNAASHDQALSVHAKIMPISLLQAYYKLAIIN</sequence>
<proteinExistence type="predicted"/>
<dbReference type="InParanoid" id="A0A316VPJ2"/>
<name>A0A316VPJ2_9BASI</name>
<protein>
    <submittedName>
        <fullName evidence="2">Uncharacterized protein</fullName>
    </submittedName>
</protein>
<dbReference type="AlphaFoldDB" id="A0A316VPJ2"/>
<evidence type="ECO:0000313" key="3">
    <source>
        <dbReference type="Proteomes" id="UP000245783"/>
    </source>
</evidence>